<feature type="region of interest" description="Disordered" evidence="1">
    <location>
        <begin position="1"/>
        <end position="23"/>
    </location>
</feature>
<gene>
    <name evidence="2" type="ORF">SPHA_10681</name>
</gene>
<protein>
    <submittedName>
        <fullName evidence="2">Uncharacterized protein</fullName>
    </submittedName>
</protein>
<evidence type="ECO:0000313" key="3">
    <source>
        <dbReference type="Proteomes" id="UP000597762"/>
    </source>
</evidence>
<evidence type="ECO:0000256" key="1">
    <source>
        <dbReference type="SAM" id="MobiDB-lite"/>
    </source>
</evidence>
<reference evidence="2" key="1">
    <citation type="submission" date="2021-01" db="EMBL/GenBank/DDBJ databases">
        <authorList>
            <person name="Li R."/>
            <person name="Bekaert M."/>
        </authorList>
    </citation>
    <scope>NUCLEOTIDE SEQUENCE</scope>
    <source>
        <strain evidence="2">Farmed</strain>
    </source>
</reference>
<accession>A0A812B7N3</accession>
<keyword evidence="3" id="KW-1185">Reference proteome</keyword>
<dbReference type="OrthoDB" id="6128111at2759"/>
<proteinExistence type="predicted"/>
<dbReference type="AlphaFoldDB" id="A0A812B7N3"/>
<comment type="caution">
    <text evidence="2">The sequence shown here is derived from an EMBL/GenBank/DDBJ whole genome shotgun (WGS) entry which is preliminary data.</text>
</comment>
<name>A0A812B7N3_ACAPH</name>
<organism evidence="2 3">
    <name type="scientific">Acanthosepion pharaonis</name>
    <name type="common">Pharaoh cuttlefish</name>
    <name type="synonym">Sepia pharaonis</name>
    <dbReference type="NCBI Taxonomy" id="158019"/>
    <lineage>
        <taxon>Eukaryota</taxon>
        <taxon>Metazoa</taxon>
        <taxon>Spiralia</taxon>
        <taxon>Lophotrochozoa</taxon>
        <taxon>Mollusca</taxon>
        <taxon>Cephalopoda</taxon>
        <taxon>Coleoidea</taxon>
        <taxon>Decapodiformes</taxon>
        <taxon>Sepiida</taxon>
        <taxon>Sepiina</taxon>
        <taxon>Sepiidae</taxon>
        <taxon>Acanthosepion</taxon>
    </lineage>
</organism>
<dbReference type="EMBL" id="CAHIKZ030000347">
    <property type="protein sequence ID" value="CAE1169620.1"/>
    <property type="molecule type" value="Genomic_DNA"/>
</dbReference>
<evidence type="ECO:0000313" key="2">
    <source>
        <dbReference type="EMBL" id="CAE1169620.1"/>
    </source>
</evidence>
<dbReference type="Proteomes" id="UP000597762">
    <property type="component" value="Unassembled WGS sequence"/>
</dbReference>
<sequence length="201" mass="22882">MPGRGQLKQSRDNAATAKLRESRGLQRATPIPAMLQRFLLPETPRAHRQVQTDFQGLLQTWSLCAYLKLPKLAAYASTETFSAFRPPVDLPVQVAHFGLFCISIRTPTTTYRPKPGLVFCCCRDVIVLHQVMLYELNSYIRSFKYALENAPFLSFSLVIDADKRPHDEQERCYNAPACNEVAVIIYGDQDRTQDFRDPSII</sequence>